<name>A0AAD5Q1V2_PYTIN</name>
<accession>A0AAD5Q1V2</accession>
<gene>
    <name evidence="3" type="ORF">P43SY_002902</name>
</gene>
<evidence type="ECO:0000313" key="3">
    <source>
        <dbReference type="EMBL" id="KAJ0392259.1"/>
    </source>
</evidence>
<reference evidence="3" key="1">
    <citation type="submission" date="2021-12" db="EMBL/GenBank/DDBJ databases">
        <title>Prjna785345.</title>
        <authorList>
            <person name="Rujirawat T."/>
            <person name="Krajaejun T."/>
        </authorList>
    </citation>
    <scope>NUCLEOTIDE SEQUENCE</scope>
    <source>
        <strain evidence="3">Pi057C3</strain>
    </source>
</reference>
<proteinExistence type="predicted"/>
<dbReference type="PANTHER" id="PTHR34737">
    <property type="entry name" value="EF-HAND DOMAIN-CONTAINING PROTEIN"/>
    <property type="match status" value="1"/>
</dbReference>
<protein>
    <recommendedName>
        <fullName evidence="2">Temptin Cys/Cys disulfide domain-containing protein</fullName>
    </recommendedName>
</protein>
<dbReference type="PANTHER" id="PTHR34737:SF2">
    <property type="entry name" value="EF-HAND DOMAIN-CONTAINING PROTEIN"/>
    <property type="match status" value="1"/>
</dbReference>
<feature type="domain" description="Temptin Cys/Cys disulfide" evidence="2">
    <location>
        <begin position="170"/>
        <end position="261"/>
    </location>
</feature>
<comment type="caution">
    <text evidence="3">The sequence shown here is derived from an EMBL/GenBank/DDBJ whole genome shotgun (WGS) entry which is preliminary data.</text>
</comment>
<keyword evidence="4" id="KW-1185">Reference proteome</keyword>
<feature type="chain" id="PRO_5042064446" description="Temptin Cys/Cys disulfide domain-containing protein" evidence="1">
    <location>
        <begin position="20"/>
        <end position="333"/>
    </location>
</feature>
<feature type="signal peptide" evidence="1">
    <location>
        <begin position="1"/>
        <end position="19"/>
    </location>
</feature>
<dbReference type="InterPro" id="IPR057626">
    <property type="entry name" value="S-S_Temptin"/>
</dbReference>
<sequence length="333" mass="34060">MRLSIALLAVSSVLGFVSAEEKFLALIPNSGNVPGVAAIGHKNVGGNGPLNSFGTAFDKAGRKWTPGLCYADSDGDGQYNGAELGDPCCEWVQKTNEKVAYDTVTAPGDASKTNDLKLWANITCANGQTALVKYAAAIAGTATMRPIGSITTSVSLALALISSLLSPPADAKRQFLVLIPNSGNVPGVEAIGHKNVHGSDGKLNQFGTDFAGAGRKWSTTFCYKDSDGDGQYNGAELGDPCCEWVQKTNEKVAYDTVTDPGVSAKMNDPKLWTNYTCANGQTALVKYAAVVGSPAPAPGTPSSLSPTASPTSGVATPLAIASAVAVAAIGASV</sequence>
<dbReference type="InterPro" id="IPR055313">
    <property type="entry name" value="Temptin-like"/>
</dbReference>
<feature type="domain" description="Temptin Cys/Cys disulfide" evidence="2">
    <location>
        <begin position="18"/>
        <end position="108"/>
    </location>
</feature>
<dbReference type="Pfam" id="PF24784">
    <property type="entry name" value="Temptin_C"/>
    <property type="match status" value="2"/>
</dbReference>
<evidence type="ECO:0000256" key="1">
    <source>
        <dbReference type="SAM" id="SignalP"/>
    </source>
</evidence>
<dbReference type="EMBL" id="JAKCXM010000679">
    <property type="protein sequence ID" value="KAJ0392259.1"/>
    <property type="molecule type" value="Genomic_DNA"/>
</dbReference>
<evidence type="ECO:0000259" key="2">
    <source>
        <dbReference type="Pfam" id="PF24784"/>
    </source>
</evidence>
<dbReference type="AlphaFoldDB" id="A0AAD5Q1V2"/>
<organism evidence="3 4">
    <name type="scientific">Pythium insidiosum</name>
    <name type="common">Pythiosis disease agent</name>
    <dbReference type="NCBI Taxonomy" id="114742"/>
    <lineage>
        <taxon>Eukaryota</taxon>
        <taxon>Sar</taxon>
        <taxon>Stramenopiles</taxon>
        <taxon>Oomycota</taxon>
        <taxon>Peronosporomycetes</taxon>
        <taxon>Pythiales</taxon>
        <taxon>Pythiaceae</taxon>
        <taxon>Pythium</taxon>
    </lineage>
</organism>
<dbReference type="Proteomes" id="UP001209570">
    <property type="component" value="Unassembled WGS sequence"/>
</dbReference>
<evidence type="ECO:0000313" key="4">
    <source>
        <dbReference type="Proteomes" id="UP001209570"/>
    </source>
</evidence>
<keyword evidence="1" id="KW-0732">Signal</keyword>